<dbReference type="EMBL" id="AP035769">
    <property type="protein sequence ID" value="BFO23119.1"/>
    <property type="molecule type" value="Genomic_DNA"/>
</dbReference>
<dbReference type="SUPFAM" id="SSF54001">
    <property type="entry name" value="Cysteine proteinases"/>
    <property type="match status" value="1"/>
</dbReference>
<organism evidence="1">
    <name type="scientific">Streptomyces haneummycinicus</name>
    <dbReference type="NCBI Taxonomy" id="3074435"/>
    <lineage>
        <taxon>Bacteria</taxon>
        <taxon>Bacillati</taxon>
        <taxon>Actinomycetota</taxon>
        <taxon>Actinomycetes</taxon>
        <taxon>Kitasatosporales</taxon>
        <taxon>Streptomycetaceae</taxon>
        <taxon>Streptomyces</taxon>
    </lineage>
</organism>
<name>A0AAT9I0R4_9ACTN</name>
<reference evidence="1" key="1">
    <citation type="submission" date="2024-06" db="EMBL/GenBank/DDBJ databases">
        <authorList>
            <consortium name="consrtm"/>
            <person name="Uemura M."/>
            <person name="Terahara T."/>
        </authorList>
    </citation>
    <scope>NUCLEOTIDE SEQUENCE</scope>
    <source>
        <strain evidence="1">KM77-8</strain>
        <plasmid evidence="1">pKM77-8_1</plasmid>
    </source>
</reference>
<protein>
    <recommendedName>
        <fullName evidence="2">NlpC/P60 domain-containing protein</fullName>
    </recommendedName>
</protein>
<geneLocation type="plasmid" evidence="1">
    <name>pKM77-8_1</name>
</geneLocation>
<gene>
    <name evidence="1" type="ORF">SHKM778_95070</name>
</gene>
<reference evidence="1" key="2">
    <citation type="submission" date="2024-07" db="EMBL/GenBank/DDBJ databases">
        <title>Streptomyces haneummycinica sp. nov., a new antibiotic-producing actinobacterium isolated from marine sediment.</title>
        <authorList>
            <person name="Uemura M."/>
            <person name="Hamada M."/>
            <person name="Hirano S."/>
            <person name="Kobayashi K."/>
            <person name="Ohshiro T."/>
            <person name="Kobayashi T."/>
            <person name="Terahara T."/>
        </authorList>
    </citation>
    <scope>NUCLEOTIDE SEQUENCE</scope>
    <source>
        <strain evidence="1">KM77-8</strain>
        <plasmid evidence="1">pKM77-8_1</plasmid>
    </source>
</reference>
<evidence type="ECO:0008006" key="2">
    <source>
        <dbReference type="Google" id="ProtNLM"/>
    </source>
</evidence>
<dbReference type="Gene3D" id="3.90.1720.10">
    <property type="entry name" value="endopeptidase domain like (from Nostoc punctiforme)"/>
    <property type="match status" value="1"/>
</dbReference>
<dbReference type="InterPro" id="IPR038765">
    <property type="entry name" value="Papain-like_cys_pep_sf"/>
</dbReference>
<evidence type="ECO:0000313" key="1">
    <source>
        <dbReference type="EMBL" id="BFO23119.1"/>
    </source>
</evidence>
<dbReference type="AlphaFoldDB" id="A0AAT9I0R4"/>
<sequence>MGALMFWSTDGRAGHVALYVGNGQIASNDIREPGRISIVPATDIESKWGLRTRVGRRRTSPTPDKKWHVSAF</sequence>
<proteinExistence type="predicted"/>
<accession>A0AAT9I0R4</accession>
<keyword evidence="1" id="KW-0614">Plasmid</keyword>